<keyword evidence="11" id="KW-1185">Reference proteome</keyword>
<feature type="compositionally biased region" description="Low complexity" evidence="7">
    <location>
        <begin position="527"/>
        <end position="539"/>
    </location>
</feature>
<organism evidence="10 11">
    <name type="scientific">Naganishia liquefaciens</name>
    <dbReference type="NCBI Taxonomy" id="104408"/>
    <lineage>
        <taxon>Eukaryota</taxon>
        <taxon>Fungi</taxon>
        <taxon>Dikarya</taxon>
        <taxon>Basidiomycota</taxon>
        <taxon>Agaricomycotina</taxon>
        <taxon>Tremellomycetes</taxon>
        <taxon>Filobasidiales</taxon>
        <taxon>Filobasidiaceae</taxon>
        <taxon>Naganishia</taxon>
    </lineage>
</organism>
<comment type="cofactor">
    <cofactor evidence="1">
        <name>Zn(2+)</name>
        <dbReference type="ChEBI" id="CHEBI:29105"/>
    </cofactor>
</comment>
<evidence type="ECO:0000256" key="3">
    <source>
        <dbReference type="ARBA" id="ARBA00022723"/>
    </source>
</evidence>
<evidence type="ECO:0000256" key="7">
    <source>
        <dbReference type="SAM" id="MobiDB-lite"/>
    </source>
</evidence>
<dbReference type="EMBL" id="BLZA01000023">
    <property type="protein sequence ID" value="GHJ87963.1"/>
    <property type="molecule type" value="Genomic_DNA"/>
</dbReference>
<keyword evidence="3" id="KW-0479">Metal-binding</keyword>
<dbReference type="GO" id="GO:0005743">
    <property type="term" value="C:mitochondrial inner membrane"/>
    <property type="evidence" value="ECO:0007669"/>
    <property type="project" value="TreeGrafter"/>
</dbReference>
<gene>
    <name evidence="10" type="ORF">NliqN6_4365</name>
</gene>
<dbReference type="GO" id="GO:0004222">
    <property type="term" value="F:metalloendopeptidase activity"/>
    <property type="evidence" value="ECO:0007669"/>
    <property type="project" value="InterPro"/>
</dbReference>
<feature type="transmembrane region" description="Helical" evidence="8">
    <location>
        <begin position="137"/>
        <end position="157"/>
    </location>
</feature>
<dbReference type="OrthoDB" id="7464992at2759"/>
<dbReference type="PANTHER" id="PTHR22726">
    <property type="entry name" value="METALLOENDOPEPTIDASE OMA1"/>
    <property type="match status" value="1"/>
</dbReference>
<feature type="region of interest" description="Disordered" evidence="7">
    <location>
        <begin position="509"/>
        <end position="564"/>
    </location>
</feature>
<keyword evidence="4" id="KW-0378">Hydrolase</keyword>
<dbReference type="GO" id="GO:0046872">
    <property type="term" value="F:metal ion binding"/>
    <property type="evidence" value="ECO:0007669"/>
    <property type="project" value="UniProtKB-KW"/>
</dbReference>
<evidence type="ECO:0000313" key="10">
    <source>
        <dbReference type="EMBL" id="GHJ87963.1"/>
    </source>
</evidence>
<evidence type="ECO:0000256" key="8">
    <source>
        <dbReference type="SAM" id="Phobius"/>
    </source>
</evidence>
<evidence type="ECO:0000256" key="1">
    <source>
        <dbReference type="ARBA" id="ARBA00001947"/>
    </source>
</evidence>
<dbReference type="InterPro" id="IPR051156">
    <property type="entry name" value="Mito/Outer_Membr_Metalloprot"/>
</dbReference>
<dbReference type="Pfam" id="PF01435">
    <property type="entry name" value="Peptidase_M48"/>
    <property type="match status" value="1"/>
</dbReference>
<proteinExistence type="predicted"/>
<evidence type="ECO:0000256" key="4">
    <source>
        <dbReference type="ARBA" id="ARBA00022801"/>
    </source>
</evidence>
<keyword evidence="6" id="KW-0482">Metalloprotease</keyword>
<keyword evidence="8" id="KW-0472">Membrane</keyword>
<feature type="transmembrane region" description="Helical" evidence="8">
    <location>
        <begin position="320"/>
        <end position="340"/>
    </location>
</feature>
<feature type="domain" description="Peptidase M48" evidence="9">
    <location>
        <begin position="472"/>
        <end position="739"/>
    </location>
</feature>
<evidence type="ECO:0000256" key="6">
    <source>
        <dbReference type="ARBA" id="ARBA00023049"/>
    </source>
</evidence>
<keyword evidence="8" id="KW-0812">Transmembrane</keyword>
<name>A0A8H3TW49_9TREE</name>
<evidence type="ECO:0000256" key="5">
    <source>
        <dbReference type="ARBA" id="ARBA00022833"/>
    </source>
</evidence>
<dbReference type="InterPro" id="IPR001915">
    <property type="entry name" value="Peptidase_M48"/>
</dbReference>
<keyword evidence="8" id="KW-1133">Transmembrane helix</keyword>
<keyword evidence="2" id="KW-0645">Protease</keyword>
<accession>A0A8H3TW49</accession>
<keyword evidence="5" id="KW-0862">Zinc</keyword>
<sequence length="786" mass="86198">MITRTTPKRPLPLPTFWAAQVHVIGEILGARRATGIGAAKTMIRRNPTTTTTTMVIRRLDTQRTTTTTGPVRFRGWSGTRDRIRIPHHHQGQVDFLRRPLGIPAMQIRAFHASRPSNLPAPAVIFGLGALLKSTGAWAIFSVLSRILFTLIPVSLMASRKISMKGAKYAANHAPVDIAPHVRKFFHTFCEAEACKRPARRDMWRIAEARGIQGLSGRKVIACPSANKDRRAVFEFVYRDTVNVSRQRTGLAPLPAADIHFPESRHAMWVTPFFYLPKLEPAALKALEKLSTEEREQLFELRCHEGHRGAIAAKVKKLNRLFVCFVVLPFMVFAATAILSLERTPYSGRWRFIMLSPEEEDVISSRLRGPGWYQTVISLLTTPEAPAPPIVPVDDWRWHWVNSVLRRLEAGVLAECANGWQGDTARGKGYAVPPPPEHPLHPRPRAACFLHAAVPGSSASEKTGTEHLAVGPPYSLLLLQDDERNALSMGWGSDGAGGVVVYSGLLEEILGSTPPPPPPPPPADAAEEASAPTGAPASPSWFRALFGSSPQRPSPPVITHASPPVPTEEQTIRLACVLAHELAHLLLAHHLEALSASQVLIPNVTGLASDLIRTLIFPVTMILGPFVNDFISDVSRRGMDQTKVLSDICFSRHQEREADLVSLRLLAYSGFSPEEALKFWDGTPKALCGKEPVSPITDTEPYLASDASSDTASPFPRRPLTFFRGSTHDTDAERLAALTREIERWKVYAERHPAGASMAHMGLREWAGRLVGYGSGAQRSPAGGIAT</sequence>
<dbReference type="Proteomes" id="UP000620104">
    <property type="component" value="Unassembled WGS sequence"/>
</dbReference>
<evidence type="ECO:0000313" key="11">
    <source>
        <dbReference type="Proteomes" id="UP000620104"/>
    </source>
</evidence>
<evidence type="ECO:0000256" key="2">
    <source>
        <dbReference type="ARBA" id="ARBA00022670"/>
    </source>
</evidence>
<dbReference type="AlphaFoldDB" id="A0A8H3TW49"/>
<reference evidence="10" key="1">
    <citation type="submission" date="2020-07" db="EMBL/GenBank/DDBJ databases">
        <title>Draft Genome Sequence of a Deep-Sea Yeast, Naganishia (Cryptococcus) liquefaciens strain N6.</title>
        <authorList>
            <person name="Han Y.W."/>
            <person name="Kajitani R."/>
            <person name="Morimoto H."/>
            <person name="Parhat M."/>
            <person name="Tsubouchi H."/>
            <person name="Bakenova O."/>
            <person name="Ogata M."/>
            <person name="Argunhan B."/>
            <person name="Aoki R."/>
            <person name="Kajiwara S."/>
            <person name="Itoh T."/>
            <person name="Iwasaki H."/>
        </authorList>
    </citation>
    <scope>NUCLEOTIDE SEQUENCE</scope>
    <source>
        <strain evidence="10">N6</strain>
    </source>
</reference>
<dbReference type="GO" id="GO:0006515">
    <property type="term" value="P:protein quality control for misfolded or incompletely synthesized proteins"/>
    <property type="evidence" value="ECO:0007669"/>
    <property type="project" value="TreeGrafter"/>
</dbReference>
<dbReference type="PANTHER" id="PTHR22726:SF18">
    <property type="entry name" value="PEPTIDASE M48 DOMAIN-CONTAINING PROTEIN"/>
    <property type="match status" value="1"/>
</dbReference>
<evidence type="ECO:0000259" key="9">
    <source>
        <dbReference type="Pfam" id="PF01435"/>
    </source>
</evidence>
<dbReference type="GO" id="GO:0034982">
    <property type="term" value="P:mitochondrial protein processing"/>
    <property type="evidence" value="ECO:0007669"/>
    <property type="project" value="TreeGrafter"/>
</dbReference>
<comment type="caution">
    <text evidence="10">The sequence shown here is derived from an EMBL/GenBank/DDBJ whole genome shotgun (WGS) entry which is preliminary data.</text>
</comment>
<feature type="compositionally biased region" description="Pro residues" evidence="7">
    <location>
        <begin position="512"/>
        <end position="522"/>
    </location>
</feature>
<protein>
    <recommendedName>
        <fullName evidence="9">Peptidase M48 domain-containing protein</fullName>
    </recommendedName>
</protein>